<keyword evidence="3" id="KW-1185">Reference proteome</keyword>
<sequence>MKRALVSSSSLRSVGYDDTTHTLEVEFHKGAIYRFDAVPREVHDELVSAESIGRYFNENVRDAYPYRRLKGHR</sequence>
<dbReference type="EMBL" id="RDBF01000006">
    <property type="protein sequence ID" value="RLV55704.1"/>
    <property type="molecule type" value="Genomic_DNA"/>
</dbReference>
<name>A0A3L8PKI4_9ACTN</name>
<dbReference type="RefSeq" id="WP_121794341.1">
    <property type="nucleotide sequence ID" value="NZ_RDBF01000006.1"/>
</dbReference>
<proteinExistence type="predicted"/>
<evidence type="ECO:0000259" key="1">
    <source>
        <dbReference type="Pfam" id="PF13619"/>
    </source>
</evidence>
<evidence type="ECO:0000313" key="3">
    <source>
        <dbReference type="Proteomes" id="UP000282515"/>
    </source>
</evidence>
<gene>
    <name evidence="2" type="ORF">D9V41_09575</name>
</gene>
<dbReference type="Pfam" id="PF13619">
    <property type="entry name" value="KTSC"/>
    <property type="match status" value="1"/>
</dbReference>
<protein>
    <submittedName>
        <fullName evidence="2">KTSC domain-containing protein</fullName>
    </submittedName>
</protein>
<dbReference type="Proteomes" id="UP000282515">
    <property type="component" value="Unassembled WGS sequence"/>
</dbReference>
<dbReference type="InterPro" id="IPR025309">
    <property type="entry name" value="KTSC_dom"/>
</dbReference>
<dbReference type="OrthoDB" id="8450910at2"/>
<organism evidence="2 3">
    <name type="scientific">Aeromicrobium phragmitis</name>
    <dbReference type="NCBI Taxonomy" id="2478914"/>
    <lineage>
        <taxon>Bacteria</taxon>
        <taxon>Bacillati</taxon>
        <taxon>Actinomycetota</taxon>
        <taxon>Actinomycetes</taxon>
        <taxon>Propionibacteriales</taxon>
        <taxon>Nocardioidaceae</taxon>
        <taxon>Aeromicrobium</taxon>
    </lineage>
</organism>
<evidence type="ECO:0000313" key="2">
    <source>
        <dbReference type="EMBL" id="RLV55704.1"/>
    </source>
</evidence>
<comment type="caution">
    <text evidence="2">The sequence shown here is derived from an EMBL/GenBank/DDBJ whole genome shotgun (WGS) entry which is preliminary data.</text>
</comment>
<feature type="domain" description="KTSC" evidence="1">
    <location>
        <begin position="7"/>
        <end position="64"/>
    </location>
</feature>
<reference evidence="2 3" key="1">
    <citation type="submission" date="2018-10" db="EMBL/GenBank/DDBJ databases">
        <title>Aeromicrobium sp. 9W16Y-2 whole genome shotgun sequence.</title>
        <authorList>
            <person name="Li F."/>
        </authorList>
    </citation>
    <scope>NUCLEOTIDE SEQUENCE [LARGE SCALE GENOMIC DNA]</scope>
    <source>
        <strain evidence="2 3">9W16Y-2</strain>
    </source>
</reference>
<accession>A0A3L8PKI4</accession>
<dbReference type="AlphaFoldDB" id="A0A3L8PKI4"/>